<accession>A0ABT7AI53</accession>
<feature type="compositionally biased region" description="Low complexity" evidence="1">
    <location>
        <begin position="54"/>
        <end position="65"/>
    </location>
</feature>
<proteinExistence type="predicted"/>
<protein>
    <submittedName>
        <fullName evidence="2">Uncharacterized protein</fullName>
    </submittedName>
</protein>
<dbReference type="EMBL" id="JASJEV010000007">
    <property type="protein sequence ID" value="MDJ1159049.1"/>
    <property type="molecule type" value="Genomic_DNA"/>
</dbReference>
<gene>
    <name evidence="2" type="ORF">QNA08_12460</name>
</gene>
<organism evidence="2 3">
    <name type="scientific">Chelatococcus albus</name>
    <dbReference type="NCBI Taxonomy" id="3047466"/>
    <lineage>
        <taxon>Bacteria</taxon>
        <taxon>Pseudomonadati</taxon>
        <taxon>Pseudomonadota</taxon>
        <taxon>Alphaproteobacteria</taxon>
        <taxon>Hyphomicrobiales</taxon>
        <taxon>Chelatococcaceae</taxon>
        <taxon>Chelatococcus</taxon>
    </lineage>
</organism>
<keyword evidence="3" id="KW-1185">Reference proteome</keyword>
<evidence type="ECO:0000256" key="1">
    <source>
        <dbReference type="SAM" id="MobiDB-lite"/>
    </source>
</evidence>
<sequence length="76" mass="8369">MVMRSEGTRGVVVAFPEAAARPRRARPAAGEPCGEILLFTGIRYERHGDEAPLRRPAARQGGRPAQRPPARPRRRG</sequence>
<name>A0ABT7AI53_9HYPH</name>
<comment type="caution">
    <text evidence="2">The sequence shown here is derived from an EMBL/GenBank/DDBJ whole genome shotgun (WGS) entry which is preliminary data.</text>
</comment>
<feature type="region of interest" description="Disordered" evidence="1">
    <location>
        <begin position="47"/>
        <end position="76"/>
    </location>
</feature>
<evidence type="ECO:0000313" key="3">
    <source>
        <dbReference type="Proteomes" id="UP001321492"/>
    </source>
</evidence>
<evidence type="ECO:0000313" key="2">
    <source>
        <dbReference type="EMBL" id="MDJ1159049.1"/>
    </source>
</evidence>
<dbReference type="RefSeq" id="WP_283741040.1">
    <property type="nucleotide sequence ID" value="NZ_JASJEV010000007.1"/>
</dbReference>
<reference evidence="2 3" key="1">
    <citation type="submission" date="2023-05" db="EMBL/GenBank/DDBJ databases">
        <title>Chelatococcus sp. nov., a moderately thermophilic bacterium isolated from hot spring microbial mat.</title>
        <authorList>
            <person name="Hu C.-J."/>
            <person name="Li W.-J."/>
        </authorList>
    </citation>
    <scope>NUCLEOTIDE SEQUENCE [LARGE SCALE GENOMIC DNA]</scope>
    <source>
        <strain evidence="2 3">SYSU G07232</strain>
    </source>
</reference>
<dbReference type="Proteomes" id="UP001321492">
    <property type="component" value="Unassembled WGS sequence"/>
</dbReference>